<accession>X0V4E9</accession>
<feature type="transmembrane region" description="Helical" evidence="1">
    <location>
        <begin position="33"/>
        <end position="53"/>
    </location>
</feature>
<sequence>LIDIDKKAWRGIPGFFSELKDLSEWGGGNEAEFSRFIFFFLIVTIFIAVFTFFSGVELTSPGGSIILIWVLVMIASAAGFLTIQSGGDINTGFMEQYAFAFITTMYFIGFMLNKYRQTMN</sequence>
<keyword evidence="1" id="KW-1133">Transmembrane helix</keyword>
<comment type="caution">
    <text evidence="2">The sequence shown here is derived from an EMBL/GenBank/DDBJ whole genome shotgun (WGS) entry which is preliminary data.</text>
</comment>
<feature type="transmembrane region" description="Helical" evidence="1">
    <location>
        <begin position="65"/>
        <end position="85"/>
    </location>
</feature>
<feature type="transmembrane region" description="Helical" evidence="1">
    <location>
        <begin position="97"/>
        <end position="115"/>
    </location>
</feature>
<organism evidence="2">
    <name type="scientific">marine sediment metagenome</name>
    <dbReference type="NCBI Taxonomy" id="412755"/>
    <lineage>
        <taxon>unclassified sequences</taxon>
        <taxon>metagenomes</taxon>
        <taxon>ecological metagenomes</taxon>
    </lineage>
</organism>
<keyword evidence="1" id="KW-0812">Transmembrane</keyword>
<dbReference type="AlphaFoldDB" id="X0V4E9"/>
<evidence type="ECO:0000256" key="1">
    <source>
        <dbReference type="SAM" id="Phobius"/>
    </source>
</evidence>
<protein>
    <submittedName>
        <fullName evidence="2">Uncharacterized protein</fullName>
    </submittedName>
</protein>
<dbReference type="EMBL" id="BARS01022307">
    <property type="protein sequence ID" value="GAG13039.1"/>
    <property type="molecule type" value="Genomic_DNA"/>
</dbReference>
<gene>
    <name evidence="2" type="ORF">S01H1_35685</name>
</gene>
<reference evidence="2" key="1">
    <citation type="journal article" date="2014" name="Front. Microbiol.">
        <title>High frequency of phylogenetically diverse reductive dehalogenase-homologous genes in deep subseafloor sedimentary metagenomes.</title>
        <authorList>
            <person name="Kawai M."/>
            <person name="Futagami T."/>
            <person name="Toyoda A."/>
            <person name="Takaki Y."/>
            <person name="Nishi S."/>
            <person name="Hori S."/>
            <person name="Arai W."/>
            <person name="Tsubouchi T."/>
            <person name="Morono Y."/>
            <person name="Uchiyama I."/>
            <person name="Ito T."/>
            <person name="Fujiyama A."/>
            <person name="Inagaki F."/>
            <person name="Takami H."/>
        </authorList>
    </citation>
    <scope>NUCLEOTIDE SEQUENCE</scope>
    <source>
        <strain evidence="2">Expedition CK06-06</strain>
    </source>
</reference>
<evidence type="ECO:0000313" key="2">
    <source>
        <dbReference type="EMBL" id="GAG13039.1"/>
    </source>
</evidence>
<name>X0V4E9_9ZZZZ</name>
<keyword evidence="1" id="KW-0472">Membrane</keyword>
<feature type="non-terminal residue" evidence="2">
    <location>
        <position position="1"/>
    </location>
</feature>
<proteinExistence type="predicted"/>